<gene>
    <name evidence="2" type="ORF">INT47_006617</name>
</gene>
<accession>A0A8H7QJW5</accession>
<protein>
    <submittedName>
        <fullName evidence="2">Uncharacterized protein</fullName>
    </submittedName>
</protein>
<keyword evidence="3" id="KW-1185">Reference proteome</keyword>
<feature type="region of interest" description="Disordered" evidence="1">
    <location>
        <begin position="198"/>
        <end position="229"/>
    </location>
</feature>
<comment type="caution">
    <text evidence="2">The sequence shown here is derived from an EMBL/GenBank/DDBJ whole genome shotgun (WGS) entry which is preliminary data.</text>
</comment>
<dbReference type="OrthoDB" id="4085451at2759"/>
<evidence type="ECO:0000313" key="2">
    <source>
        <dbReference type="EMBL" id="KAG2193420.1"/>
    </source>
</evidence>
<proteinExistence type="predicted"/>
<evidence type="ECO:0000256" key="1">
    <source>
        <dbReference type="SAM" id="MobiDB-lite"/>
    </source>
</evidence>
<dbReference type="Proteomes" id="UP000603453">
    <property type="component" value="Unassembled WGS sequence"/>
</dbReference>
<feature type="region of interest" description="Disordered" evidence="1">
    <location>
        <begin position="1"/>
        <end position="38"/>
    </location>
</feature>
<organism evidence="2 3">
    <name type="scientific">Mucor saturninus</name>
    <dbReference type="NCBI Taxonomy" id="64648"/>
    <lineage>
        <taxon>Eukaryota</taxon>
        <taxon>Fungi</taxon>
        <taxon>Fungi incertae sedis</taxon>
        <taxon>Mucoromycota</taxon>
        <taxon>Mucoromycotina</taxon>
        <taxon>Mucoromycetes</taxon>
        <taxon>Mucorales</taxon>
        <taxon>Mucorineae</taxon>
        <taxon>Mucoraceae</taxon>
        <taxon>Mucor</taxon>
    </lineage>
</organism>
<evidence type="ECO:0000313" key="3">
    <source>
        <dbReference type="Proteomes" id="UP000603453"/>
    </source>
</evidence>
<dbReference type="EMBL" id="JAEPRD010000234">
    <property type="protein sequence ID" value="KAG2193420.1"/>
    <property type="molecule type" value="Genomic_DNA"/>
</dbReference>
<name>A0A8H7QJW5_9FUNG</name>
<reference evidence="2" key="1">
    <citation type="submission" date="2020-12" db="EMBL/GenBank/DDBJ databases">
        <title>Metabolic potential, ecology and presence of endohyphal bacteria is reflected in genomic diversity of Mucoromycotina.</title>
        <authorList>
            <person name="Muszewska A."/>
            <person name="Okrasinska A."/>
            <person name="Steczkiewicz K."/>
            <person name="Drgas O."/>
            <person name="Orlowska M."/>
            <person name="Perlinska-Lenart U."/>
            <person name="Aleksandrzak-Piekarczyk T."/>
            <person name="Szatraj K."/>
            <person name="Zielenkiewicz U."/>
            <person name="Pilsyk S."/>
            <person name="Malc E."/>
            <person name="Mieczkowski P."/>
            <person name="Kruszewska J.S."/>
            <person name="Biernat P."/>
            <person name="Pawlowska J."/>
        </authorList>
    </citation>
    <scope>NUCLEOTIDE SEQUENCE</scope>
    <source>
        <strain evidence="2">WA0000017839</strain>
    </source>
</reference>
<dbReference type="AlphaFoldDB" id="A0A8H7QJW5"/>
<feature type="compositionally biased region" description="Polar residues" evidence="1">
    <location>
        <begin position="23"/>
        <end position="34"/>
    </location>
</feature>
<sequence>MGAQTSKVARKLPTKARPETLKNVPTESPTTLASTAPAFAESKTELIEEDGRDPQLHEKLKSLGPVTIQPTVTKMRTSDTMLGIIKKRNEAEQKEIKGLTVSDGLISIDSLFTLLEQRKRLNPGEIDKPEIRQALLKKYEIDEPTLSTLLNNYNTMSIMPPAIDDKEERRVSVWITDKVDWETQVRNVHERNEKIKKERQEAIKDNNRALKQEGEKEDQKLKDLFDESY</sequence>